<dbReference type="GO" id="GO:0006508">
    <property type="term" value="P:proteolysis"/>
    <property type="evidence" value="ECO:0007669"/>
    <property type="project" value="InterPro"/>
</dbReference>
<dbReference type="InterPro" id="IPR032466">
    <property type="entry name" value="Metal_Hydrolase"/>
</dbReference>
<accession>A1VU08</accession>
<evidence type="ECO:0000313" key="1">
    <source>
        <dbReference type="EMBL" id="ABM39136.1"/>
    </source>
</evidence>
<dbReference type="eggNOG" id="COG2355">
    <property type="taxonomic scope" value="Bacteria"/>
</dbReference>
<dbReference type="GO" id="GO:0070573">
    <property type="term" value="F:metallodipeptidase activity"/>
    <property type="evidence" value="ECO:0007669"/>
    <property type="project" value="InterPro"/>
</dbReference>
<dbReference type="PROSITE" id="PS51365">
    <property type="entry name" value="RENAL_DIPEPTIDASE_2"/>
    <property type="match status" value="1"/>
</dbReference>
<name>A1VU08_POLNA</name>
<dbReference type="RefSeq" id="WP_011803202.1">
    <property type="nucleotide sequence ID" value="NC_008781.1"/>
</dbReference>
<protein>
    <submittedName>
        <fullName evidence="1">Peptidase M19, renal dipeptidase</fullName>
    </submittedName>
</protein>
<dbReference type="InterPro" id="IPR008257">
    <property type="entry name" value="Pept_M19"/>
</dbReference>
<gene>
    <name evidence="1" type="ordered locus">Pnap_3840</name>
</gene>
<dbReference type="Proteomes" id="UP000000644">
    <property type="component" value="Chromosome"/>
</dbReference>
<dbReference type="STRING" id="365044.Pnap_3840"/>
<dbReference type="Gene3D" id="3.20.20.140">
    <property type="entry name" value="Metal-dependent hydrolases"/>
    <property type="match status" value="1"/>
</dbReference>
<dbReference type="EMBL" id="CP000529">
    <property type="protein sequence ID" value="ABM39136.1"/>
    <property type="molecule type" value="Genomic_DNA"/>
</dbReference>
<dbReference type="HOGENOM" id="CLU_031404_2_0_4"/>
<keyword evidence="2" id="KW-1185">Reference proteome</keyword>
<dbReference type="SUPFAM" id="SSF51556">
    <property type="entry name" value="Metallo-dependent hydrolases"/>
    <property type="match status" value="1"/>
</dbReference>
<dbReference type="PANTHER" id="PTHR10443">
    <property type="entry name" value="MICROSOMAL DIPEPTIDASE"/>
    <property type="match status" value="1"/>
</dbReference>
<evidence type="ECO:0000313" key="2">
    <source>
        <dbReference type="Proteomes" id="UP000000644"/>
    </source>
</evidence>
<organism evidence="1 2">
    <name type="scientific">Polaromonas naphthalenivorans (strain CJ2)</name>
    <dbReference type="NCBI Taxonomy" id="365044"/>
    <lineage>
        <taxon>Bacteria</taxon>
        <taxon>Pseudomonadati</taxon>
        <taxon>Pseudomonadota</taxon>
        <taxon>Betaproteobacteria</taxon>
        <taxon>Burkholderiales</taxon>
        <taxon>Comamonadaceae</taxon>
        <taxon>Polaromonas</taxon>
    </lineage>
</organism>
<proteinExistence type="predicted"/>
<dbReference type="Pfam" id="PF01244">
    <property type="entry name" value="Peptidase_M19"/>
    <property type="match status" value="1"/>
</dbReference>
<sequence>MHTRSLPIHSAKAINWEAHACLPLHPDADFSPLDRLRDAGVHYVSVNVGMDMNPVTQILSVLAAYRARIAAHPERFRLVTSVAEIEQAAANGALAVGFDLEGALPLLGQPDMVALYRDLGVRQIHFAYNRNNPVADGCHDVERGLTPLGRRMVEAVNRAGVLMDCSHTGRRCSLDIMAASSQPVIFSHANPLALIPHGRNVSDEQIRACAATGGVVCISGVSAFLGTGTPTAMDVARHAAYVADLVGAQHAGIGLDIGFGQPGLDDNPPGHHDPAYWWPAAAGYQGALGSITYTPVETWRLLPKALQKVGMNAAEAAGVMGNNMLRVAGQVWQRP</sequence>
<dbReference type="KEGG" id="pna:Pnap_3840"/>
<dbReference type="AlphaFoldDB" id="A1VU08"/>
<dbReference type="PANTHER" id="PTHR10443:SF12">
    <property type="entry name" value="DIPEPTIDASE"/>
    <property type="match status" value="1"/>
</dbReference>
<reference evidence="2" key="1">
    <citation type="journal article" date="2009" name="Environ. Microbiol.">
        <title>The genome of Polaromonas naphthalenivorans strain CJ2, isolated from coal tar-contaminated sediment, reveals physiological and metabolic versatility and evolution through extensive horizontal gene transfer.</title>
        <authorList>
            <person name="Yagi J.M."/>
            <person name="Sims D."/>
            <person name="Brettin T."/>
            <person name="Bruce D."/>
            <person name="Madsen E.L."/>
        </authorList>
    </citation>
    <scope>NUCLEOTIDE SEQUENCE [LARGE SCALE GENOMIC DNA]</scope>
    <source>
        <strain evidence="2">CJ2</strain>
    </source>
</reference>
<dbReference type="OrthoDB" id="9804920at2"/>